<comment type="similarity">
    <text evidence="2">Belongs to the PilY1 family.</text>
</comment>
<comment type="subcellular location">
    <subcellularLocation>
        <location evidence="1">Fimbrium</location>
    </subcellularLocation>
</comment>
<protein>
    <submittedName>
        <fullName evidence="9">Pilus assembly protein PilY</fullName>
    </submittedName>
</protein>
<dbReference type="Pfam" id="PF05567">
    <property type="entry name" value="T4P_PilY1"/>
    <property type="match status" value="1"/>
</dbReference>
<evidence type="ECO:0000256" key="6">
    <source>
        <dbReference type="ARBA" id="ARBA00023263"/>
    </source>
</evidence>
<sequence>MLLAASLTAPLTSALAASTQPTPTIDIATAPLSLSLESAYSNVMLTLSVEFPTVGAAYRGPYRKTETYLGYFNPNRCYSYDEGAGYFVGKGNTDAAYECVVATEGEFSGNFMNWATASAMDVFRMAMTGGDRVIDTPSETVLQRALLPSNFFASHWTFPLKGLDGSGENSEPSKVTPFAHGNLYIASCGNHVFFSPTYDPSADCYWPGEYSDTATERRAFRVQVKVCDGGEATSRGDLCHRYQGSNYKPIGEMQRNAGKARFAAFGYLNDSDWNRYGGVLRAPMRYVGPTATDDKFQPTGNPAPEWDKDGVLRANPLGDKTYGQSGVINYLNKFGRTQHASMGAPGTNPSGSYKQYDPIGELYYESLRYLHRHPDGPTPEAFADGWQNFTDSFPAYRDWKALDDPLLGNCQRNYVILIGDINTNFDNYVPGNTKPEGVTGDAPRPVDPYSGLDVMAETDKVGRLETNTPASTGNAKPLPADFLSLGAKFLHGSSRRSYYVAGLAYWAHTSAFHPQRKEARVTTYAIDVNEGGDGTIHDWHRHSQIYLAAKYGGFRNELAEGGNADGNPFQALGADGAVAASDREWEAAPPGSNLPYNWFLASQPRKMIDAIKQIFAQISSGVAGTGGMALSTHSIRRGGPPPLAFVPGYDAQWNGTLTAYDVRVDPGKGIALASAQWEAGERLGTRAHTSRAIFSLDSAGRGMPFTWAALDAAQKTSLDIDPDTGTADGRGEQRAEYVRGDRAQETATPRNARPFRGRRNVLGDAVNAGPVHVGGPSGNAGAGGARYEAFRTRYAARTPMVYLAANDGMLHGFAARTGHEVFAYVPRSVVPALNQLTSPAYAHRNFVDATPVTADAEIGGTWRTVLAGGLGGGGQGLYALDITDPEGGQRGRAFGAADVLWEFTDRDDADMGNVMSAPIIAKLRTGTDNRGAPIEAWFVIAGNGLNANLDDGHANPAASGVLFLLRLDKPAGQRWQLDRNYYKIVTPRGMIPEALQHPNGLSAPTGVANAAGVTQTAYAGDLLGQLWKFDLTRGASTWHGGRDGAIPAYGEPRGTPFFSATSTAGEPRPITMAPSVAHAGGGHMVLFGTGKYYELADARQDASDSNAFYGVFDDGQRRVEHRGRLNTLIAMPAHNGAAVAWLGKGTPPGHVSPARPGWVFEFIEPAERQVGPATLQGGFVHFNSMTTSTRSCSSPGSSRNYALNALTGLPSDTVSGTLSAEGILGPPVTVSSEPVVDARNNTGQIRQAETQQVLSLGTTGQARPTPPTRVASIAGRLSWREIRHPDPRAQPAAKP</sequence>
<dbReference type="GO" id="GO:0009289">
    <property type="term" value="C:pilus"/>
    <property type="evidence" value="ECO:0007669"/>
    <property type="project" value="UniProtKB-SubCell"/>
</dbReference>
<evidence type="ECO:0000313" key="9">
    <source>
        <dbReference type="EMBL" id="QET02527.1"/>
    </source>
</evidence>
<keyword evidence="5" id="KW-0106">Calcium</keyword>
<name>A0A5P2H358_9BURK</name>
<evidence type="ECO:0000313" key="10">
    <source>
        <dbReference type="Proteomes" id="UP000322822"/>
    </source>
</evidence>
<dbReference type="InterPro" id="IPR011047">
    <property type="entry name" value="Quinoprotein_ADH-like_sf"/>
</dbReference>
<keyword evidence="6" id="KW-0281">Fimbrium</keyword>
<organism evidence="9 10">
    <name type="scientific">Cupriavidus pauculus</name>
    <dbReference type="NCBI Taxonomy" id="82633"/>
    <lineage>
        <taxon>Bacteria</taxon>
        <taxon>Pseudomonadati</taxon>
        <taxon>Pseudomonadota</taxon>
        <taxon>Betaproteobacteria</taxon>
        <taxon>Burkholderiales</taxon>
        <taxon>Burkholderiaceae</taxon>
        <taxon>Cupriavidus</taxon>
    </lineage>
</organism>
<evidence type="ECO:0000256" key="3">
    <source>
        <dbReference type="ARBA" id="ARBA00022558"/>
    </source>
</evidence>
<accession>A0A5P2H358</accession>
<feature type="domain" description="PilY1 beta-propeller" evidence="8">
    <location>
        <begin position="762"/>
        <end position="1116"/>
    </location>
</feature>
<evidence type="ECO:0000256" key="1">
    <source>
        <dbReference type="ARBA" id="ARBA00004561"/>
    </source>
</evidence>
<dbReference type="EMBL" id="CP044065">
    <property type="protein sequence ID" value="QET02527.1"/>
    <property type="molecule type" value="Genomic_DNA"/>
</dbReference>
<dbReference type="SUPFAM" id="SSF50998">
    <property type="entry name" value="Quinoprotein alcohol dehydrogenase-like"/>
    <property type="match status" value="1"/>
</dbReference>
<evidence type="ECO:0000256" key="2">
    <source>
        <dbReference type="ARBA" id="ARBA00008387"/>
    </source>
</evidence>
<evidence type="ECO:0000256" key="4">
    <source>
        <dbReference type="ARBA" id="ARBA00022723"/>
    </source>
</evidence>
<dbReference type="InterPro" id="IPR008707">
    <property type="entry name" value="B-propeller_PilY1"/>
</dbReference>
<proteinExistence type="inferred from homology"/>
<dbReference type="OrthoDB" id="7156875at2"/>
<dbReference type="RefSeq" id="WP_150372558.1">
    <property type="nucleotide sequence ID" value="NZ_CP044065.1"/>
</dbReference>
<dbReference type="Proteomes" id="UP000322822">
    <property type="component" value="Chromosome 1"/>
</dbReference>
<dbReference type="GO" id="GO:0046872">
    <property type="term" value="F:metal ion binding"/>
    <property type="evidence" value="ECO:0007669"/>
    <property type="project" value="UniProtKB-KW"/>
</dbReference>
<evidence type="ECO:0000256" key="5">
    <source>
        <dbReference type="ARBA" id="ARBA00022837"/>
    </source>
</evidence>
<keyword evidence="4" id="KW-0479">Metal-binding</keyword>
<evidence type="ECO:0000259" key="8">
    <source>
        <dbReference type="Pfam" id="PF05567"/>
    </source>
</evidence>
<reference evidence="9 10" key="1">
    <citation type="submission" date="2019-09" db="EMBL/GenBank/DDBJ databases">
        <title>FDA dAtabase for Regulatory Grade micrObial Sequences (FDA-ARGOS): Supporting development and validation of Infectious Disease Dx tests.</title>
        <authorList>
            <person name="Sciortino C."/>
            <person name="Tallon L."/>
            <person name="Sadzewicz L."/>
            <person name="Vavikolanu K."/>
            <person name="Mehta A."/>
            <person name="Aluvathingal J."/>
            <person name="Nadendla S."/>
            <person name="Nandy P."/>
            <person name="Geyer C."/>
            <person name="Yan Y."/>
            <person name="Sichtig H."/>
        </authorList>
    </citation>
    <scope>NUCLEOTIDE SEQUENCE [LARGE SCALE GENOMIC DNA]</scope>
    <source>
        <strain evidence="9 10">FDAARGOS_664</strain>
    </source>
</reference>
<feature type="chain" id="PRO_5024860739" evidence="7">
    <location>
        <begin position="17"/>
        <end position="1295"/>
    </location>
</feature>
<evidence type="ECO:0000256" key="7">
    <source>
        <dbReference type="SAM" id="SignalP"/>
    </source>
</evidence>
<gene>
    <name evidence="9" type="ORF">FOB72_11080</name>
</gene>
<keyword evidence="3" id="KW-1029">Fimbrium biogenesis</keyword>
<keyword evidence="7" id="KW-0732">Signal</keyword>
<feature type="signal peptide" evidence="7">
    <location>
        <begin position="1"/>
        <end position="16"/>
    </location>
</feature>